<dbReference type="SUPFAM" id="SSF55874">
    <property type="entry name" value="ATPase domain of HSP90 chaperone/DNA topoisomerase II/histidine kinase"/>
    <property type="match status" value="1"/>
</dbReference>
<accession>A0ABX4YM90</accession>
<feature type="domain" description="Histidine kinase" evidence="7">
    <location>
        <begin position="217"/>
        <end position="421"/>
    </location>
</feature>
<dbReference type="EC" id="2.7.13.3" evidence="2"/>
<keyword evidence="8" id="KW-0067">ATP-binding</keyword>
<keyword evidence="8" id="KW-0547">Nucleotide-binding</keyword>
<keyword evidence="4" id="KW-0808">Transferase</keyword>
<evidence type="ECO:0000256" key="4">
    <source>
        <dbReference type="ARBA" id="ARBA00022679"/>
    </source>
</evidence>
<dbReference type="InterPro" id="IPR050351">
    <property type="entry name" value="BphY/WalK/GraS-like"/>
</dbReference>
<dbReference type="Pfam" id="PF02518">
    <property type="entry name" value="HATPase_c"/>
    <property type="match status" value="1"/>
</dbReference>
<keyword evidence="3" id="KW-0597">Phosphoprotein</keyword>
<dbReference type="InterPro" id="IPR005467">
    <property type="entry name" value="His_kinase_dom"/>
</dbReference>
<dbReference type="Proteomes" id="UP000094669">
    <property type="component" value="Unassembled WGS sequence"/>
</dbReference>
<proteinExistence type="predicted"/>
<dbReference type="SMART" id="SM00387">
    <property type="entry name" value="HATPase_c"/>
    <property type="match status" value="1"/>
</dbReference>
<dbReference type="Gene3D" id="3.30.565.10">
    <property type="entry name" value="Histidine kinase-like ATPase, C-terminal domain"/>
    <property type="match status" value="1"/>
</dbReference>
<evidence type="ECO:0000313" key="9">
    <source>
        <dbReference type="Proteomes" id="UP000094669"/>
    </source>
</evidence>
<evidence type="ECO:0000256" key="6">
    <source>
        <dbReference type="ARBA" id="ARBA00023012"/>
    </source>
</evidence>
<dbReference type="GO" id="GO:0005524">
    <property type="term" value="F:ATP binding"/>
    <property type="evidence" value="ECO:0007669"/>
    <property type="project" value="UniProtKB-KW"/>
</dbReference>
<gene>
    <name evidence="8" type="ORF">BES34_004495</name>
</gene>
<name>A0ABX4YM90_9LEPT</name>
<keyword evidence="9" id="KW-1185">Reference proteome</keyword>
<dbReference type="EMBL" id="MCRM02000003">
    <property type="protein sequence ID" value="PNV76264.1"/>
    <property type="molecule type" value="Genomic_DNA"/>
</dbReference>
<evidence type="ECO:0000256" key="1">
    <source>
        <dbReference type="ARBA" id="ARBA00000085"/>
    </source>
</evidence>
<evidence type="ECO:0000313" key="8">
    <source>
        <dbReference type="EMBL" id="PNV76264.1"/>
    </source>
</evidence>
<sequence length="446" mass="51556">MNTVEQNKSNNILSLPQLTTIIHASGFATSDVLYGEISSLGQIRLIPTGSIEESIETCINLQPQIILLDLDLIRPDLNSNLKLLRRLCSDALVILIVSNNQSISELSHIDWIWSYIKRDNLQENLKERISEALQFIKENSERIQLGSRRNENLSSELEWLIWKESSSGITELELGKGILTSLTRSMFQGLGIGSLVGQLDLCEFFMQEDEGFVRIPEKLLSVVLNTKNLLRDRIEKIEYFKKYLDRSIEKQTMKSSDIRTYIEEIIRTLSPLLEIKKQSIVIMKEFESIDLICNRDFLHFSITEILVNAMKFSPDNSEIVVSFVKSEDTCSLLFKNDVSSFIEGGPGIPNEYYYKVFEPFFRLNNLYDERFYSNELGMGIGLNVVRNLAKQIDCRTYLYEIKKTNREDKTRRVAIELKFKLVSLKKEQNSLRVYEDGKIRKTHSPF</sequence>
<evidence type="ECO:0000256" key="3">
    <source>
        <dbReference type="ARBA" id="ARBA00022553"/>
    </source>
</evidence>
<evidence type="ECO:0000259" key="7">
    <source>
        <dbReference type="PROSITE" id="PS50109"/>
    </source>
</evidence>
<protein>
    <recommendedName>
        <fullName evidence="2">histidine kinase</fullName>
        <ecNumber evidence="2">2.7.13.3</ecNumber>
    </recommendedName>
</protein>
<dbReference type="PANTHER" id="PTHR45453">
    <property type="entry name" value="PHOSPHATE REGULON SENSOR PROTEIN PHOR"/>
    <property type="match status" value="1"/>
</dbReference>
<reference evidence="8" key="1">
    <citation type="submission" date="2018-01" db="EMBL/GenBank/DDBJ databases">
        <title>Genomic characterization of Leptospira inadai serogroup Lyme isolated from captured rat in Brazil and comparative analysis with human reference strain.</title>
        <authorList>
            <person name="Moreno L.Z."/>
            <person name="Loureiro A.P."/>
            <person name="Miraglia F."/>
            <person name="Kremer F.S."/>
            <person name="Eslabao M.R."/>
            <person name="Dellagostin O.A."/>
            <person name="Lilenbaum W."/>
            <person name="Moreno A.M."/>
        </authorList>
    </citation>
    <scope>NUCLEOTIDE SEQUENCE [LARGE SCALE GENOMIC DNA]</scope>
    <source>
        <strain evidence="8">M34/99</strain>
    </source>
</reference>
<comment type="caution">
    <text evidence="8">The sequence shown here is derived from an EMBL/GenBank/DDBJ whole genome shotgun (WGS) entry which is preliminary data.</text>
</comment>
<evidence type="ECO:0000256" key="5">
    <source>
        <dbReference type="ARBA" id="ARBA00022777"/>
    </source>
</evidence>
<dbReference type="PROSITE" id="PS50109">
    <property type="entry name" value="HIS_KIN"/>
    <property type="match status" value="1"/>
</dbReference>
<keyword evidence="5" id="KW-0418">Kinase</keyword>
<dbReference type="InterPro" id="IPR003594">
    <property type="entry name" value="HATPase_dom"/>
</dbReference>
<evidence type="ECO:0000256" key="2">
    <source>
        <dbReference type="ARBA" id="ARBA00012438"/>
    </source>
</evidence>
<dbReference type="InterPro" id="IPR036890">
    <property type="entry name" value="HATPase_C_sf"/>
</dbReference>
<dbReference type="PANTHER" id="PTHR45453:SF1">
    <property type="entry name" value="PHOSPHATE REGULON SENSOR PROTEIN PHOR"/>
    <property type="match status" value="1"/>
</dbReference>
<keyword evidence="6" id="KW-0902">Two-component regulatory system</keyword>
<comment type="catalytic activity">
    <reaction evidence="1">
        <text>ATP + protein L-histidine = ADP + protein N-phospho-L-histidine.</text>
        <dbReference type="EC" id="2.7.13.3"/>
    </reaction>
</comment>
<dbReference type="RefSeq" id="WP_010419466.1">
    <property type="nucleotide sequence ID" value="NZ_MCRM02000003.1"/>
</dbReference>
<organism evidence="8 9">
    <name type="scientific">Leptospira inadai serovar Lyme</name>
    <dbReference type="NCBI Taxonomy" id="293084"/>
    <lineage>
        <taxon>Bacteria</taxon>
        <taxon>Pseudomonadati</taxon>
        <taxon>Spirochaetota</taxon>
        <taxon>Spirochaetia</taxon>
        <taxon>Leptospirales</taxon>
        <taxon>Leptospiraceae</taxon>
        <taxon>Leptospira</taxon>
    </lineage>
</organism>